<dbReference type="Proteomes" id="UP001140562">
    <property type="component" value="Unassembled WGS sequence"/>
</dbReference>
<name>A0A9W8X9G8_9PLEO</name>
<evidence type="ECO:0000313" key="3">
    <source>
        <dbReference type="EMBL" id="KAJ4343272.1"/>
    </source>
</evidence>
<gene>
    <name evidence="3" type="primary">CPA2_2</name>
    <name evidence="3" type="ORF">N0V87_000494</name>
</gene>
<dbReference type="EC" id="6.3.5.5" evidence="3"/>
<dbReference type="EMBL" id="JAPEUV010000003">
    <property type="protein sequence ID" value="KAJ4343272.1"/>
    <property type="molecule type" value="Genomic_DNA"/>
</dbReference>
<feature type="domain" description="C2H2-type" evidence="2">
    <location>
        <begin position="341"/>
        <end position="364"/>
    </location>
</feature>
<evidence type="ECO:0000313" key="4">
    <source>
        <dbReference type="Proteomes" id="UP001140562"/>
    </source>
</evidence>
<proteinExistence type="predicted"/>
<keyword evidence="3" id="KW-0436">Ligase</keyword>
<keyword evidence="1" id="KW-0863">Zinc-finger</keyword>
<protein>
    <submittedName>
        <fullName evidence="3">Carbamoyl-phosphate synthase (Glutamine-hydrolyzing) cpa2</fullName>
        <ecNumber evidence="3">6.3.5.5</ecNumber>
    </submittedName>
</protein>
<dbReference type="Gene3D" id="3.30.160.60">
    <property type="entry name" value="Classic Zinc Finger"/>
    <property type="match status" value="1"/>
</dbReference>
<reference evidence="3" key="1">
    <citation type="submission" date="2022-10" db="EMBL/GenBank/DDBJ databases">
        <title>Tapping the CABI collections for fungal endophytes: first genome assemblies for Collariella, Neodidymelliopsis, Ascochyta clinopodiicola, Didymella pomorum, Didymosphaeria variabile, Neocosmospora piperis and Neocucurbitaria cava.</title>
        <authorList>
            <person name="Hill R."/>
        </authorList>
    </citation>
    <scope>NUCLEOTIDE SEQUENCE</scope>
    <source>
        <strain evidence="3">IMI 360193</strain>
    </source>
</reference>
<dbReference type="OrthoDB" id="3942339at2759"/>
<dbReference type="AlphaFoldDB" id="A0A9W8X9G8"/>
<keyword evidence="4" id="KW-1185">Reference proteome</keyword>
<keyword evidence="1" id="KW-0862">Zinc</keyword>
<sequence length="381" mass="43830">MDASVIIRSVTMDPLLEFYIASTWACIRDTHTTQKNVLFDQYFPSYEIFEPVAIKASLTFCDGLLDVVSSPTPPPITYFEDLDVPQYDAKLFAVYVHVLQKNDERPRLYMGSGTNAKHGAIHRLKDYDAGRILPFYVTKSLEDGFELSHTALMCSMPLPTYGEVPVFRLLTLALEATFSYQFWALIAYKADYGMSHLCLWDWRDLPWDGLGSHSPLREGVQGEFDDNPQQLSEEELEAREAAYQLRFKEIHNRNNSNWHFKKMATDYDAYMGAVVERKRKERALNPGRDRAHQERRGKEAIENKTHHCARCHVSFPAKQALDNHKKTTDCINNVNHIPSRHLCRICNRRFSTKMTLTRHSNKDHPVVAAGPKVTQTKLSFV</sequence>
<organism evidence="3 4">
    <name type="scientific">Didymella glomerata</name>
    <dbReference type="NCBI Taxonomy" id="749621"/>
    <lineage>
        <taxon>Eukaryota</taxon>
        <taxon>Fungi</taxon>
        <taxon>Dikarya</taxon>
        <taxon>Ascomycota</taxon>
        <taxon>Pezizomycotina</taxon>
        <taxon>Dothideomycetes</taxon>
        <taxon>Pleosporomycetidae</taxon>
        <taxon>Pleosporales</taxon>
        <taxon>Pleosporineae</taxon>
        <taxon>Didymellaceae</taxon>
        <taxon>Didymella</taxon>
    </lineage>
</organism>
<dbReference type="PROSITE" id="PS50157">
    <property type="entry name" value="ZINC_FINGER_C2H2_2"/>
    <property type="match status" value="1"/>
</dbReference>
<dbReference type="PROSITE" id="PS00028">
    <property type="entry name" value="ZINC_FINGER_C2H2_1"/>
    <property type="match status" value="1"/>
</dbReference>
<accession>A0A9W8X9G8</accession>
<comment type="caution">
    <text evidence="3">The sequence shown here is derived from an EMBL/GenBank/DDBJ whole genome shotgun (WGS) entry which is preliminary data.</text>
</comment>
<evidence type="ECO:0000256" key="1">
    <source>
        <dbReference type="PROSITE-ProRule" id="PRU00042"/>
    </source>
</evidence>
<keyword evidence="1" id="KW-0479">Metal-binding</keyword>
<dbReference type="GO" id="GO:0004088">
    <property type="term" value="F:carbamoyl-phosphate synthase (glutamine-hydrolyzing) activity"/>
    <property type="evidence" value="ECO:0007669"/>
    <property type="project" value="UniProtKB-EC"/>
</dbReference>
<dbReference type="InterPro" id="IPR013087">
    <property type="entry name" value="Znf_C2H2_type"/>
</dbReference>
<evidence type="ECO:0000259" key="2">
    <source>
        <dbReference type="PROSITE" id="PS50157"/>
    </source>
</evidence>
<dbReference type="GO" id="GO:0008270">
    <property type="term" value="F:zinc ion binding"/>
    <property type="evidence" value="ECO:0007669"/>
    <property type="project" value="UniProtKB-KW"/>
</dbReference>